<dbReference type="InterPro" id="IPR027266">
    <property type="entry name" value="TrmE/GcvT-like"/>
</dbReference>
<evidence type="ECO:0000313" key="5">
    <source>
        <dbReference type="EMBL" id="KAK6635894.1"/>
    </source>
</evidence>
<dbReference type="InterPro" id="IPR057460">
    <property type="entry name" value="CAF17_C"/>
</dbReference>
<evidence type="ECO:0000313" key="6">
    <source>
        <dbReference type="Proteomes" id="UP001359485"/>
    </source>
</evidence>
<dbReference type="InterPro" id="IPR017703">
    <property type="entry name" value="YgfZ/GCV_T_CS"/>
</dbReference>
<organism evidence="5 6">
    <name type="scientific">Polyplax serrata</name>
    <name type="common">Common mouse louse</name>
    <dbReference type="NCBI Taxonomy" id="468196"/>
    <lineage>
        <taxon>Eukaryota</taxon>
        <taxon>Metazoa</taxon>
        <taxon>Ecdysozoa</taxon>
        <taxon>Arthropoda</taxon>
        <taxon>Hexapoda</taxon>
        <taxon>Insecta</taxon>
        <taxon>Pterygota</taxon>
        <taxon>Neoptera</taxon>
        <taxon>Paraneoptera</taxon>
        <taxon>Psocodea</taxon>
        <taxon>Troctomorpha</taxon>
        <taxon>Phthiraptera</taxon>
        <taxon>Anoplura</taxon>
        <taxon>Polyplacidae</taxon>
        <taxon>Polyplax</taxon>
    </lineage>
</organism>
<evidence type="ECO:0000256" key="1">
    <source>
        <dbReference type="ARBA" id="ARBA00004173"/>
    </source>
</evidence>
<dbReference type="NCBIfam" id="TIGR03317">
    <property type="entry name" value="ygfZ_signature"/>
    <property type="match status" value="1"/>
</dbReference>
<comment type="subcellular location">
    <subcellularLocation>
        <location evidence="1">Mitochondrion</location>
    </subcellularLocation>
</comment>
<accession>A0ABR1B6U8</accession>
<dbReference type="Gene3D" id="3.30.1360.120">
    <property type="entry name" value="Probable tRNA modification gtpase trme, domain 1"/>
    <property type="match status" value="1"/>
</dbReference>
<dbReference type="SUPFAM" id="SSF103025">
    <property type="entry name" value="Folate-binding domain"/>
    <property type="match status" value="1"/>
</dbReference>
<protein>
    <recommendedName>
        <fullName evidence="4">CAF17 C-terminal domain-containing protein</fullName>
    </recommendedName>
</protein>
<dbReference type="InterPro" id="IPR045179">
    <property type="entry name" value="YgfZ/GcvT"/>
</dbReference>
<evidence type="ECO:0000259" key="4">
    <source>
        <dbReference type="Pfam" id="PF25455"/>
    </source>
</evidence>
<dbReference type="Proteomes" id="UP001359485">
    <property type="component" value="Unassembled WGS sequence"/>
</dbReference>
<comment type="caution">
    <text evidence="5">The sequence shown here is derived from an EMBL/GenBank/DDBJ whole genome shotgun (WGS) entry which is preliminary data.</text>
</comment>
<evidence type="ECO:0000256" key="2">
    <source>
        <dbReference type="ARBA" id="ARBA00022946"/>
    </source>
</evidence>
<keyword evidence="2" id="KW-0809">Transit peptide</keyword>
<name>A0ABR1B6U8_POLSC</name>
<dbReference type="PANTHER" id="PTHR22602">
    <property type="entry name" value="TRANSFERASE CAF17, MITOCHONDRIAL-RELATED"/>
    <property type="match status" value="1"/>
</dbReference>
<sequence>MNTLVTAAFQKTTLTFIRNCSHYNETLKRSFSVTDKFLLAQNLGERTVLKLKGNDSHLYLQGLITNDIGHLQGGSSSIFAMFLNNKGRVLCDTIVYNSGIENTFFIECDHNAALQLSEHLMRYKVRRKITIENVGEELTIWALANNNCLNQCDEDCDYKKIGNLIKEKVPHIITTGDPRLRNMGLRIIVPRNLNICNEMEKLTGLKVEEGNFYKLLRYKLGIAEGNKELPPEKCFPMEINGDYMHGISFHKGCYIGQELTARTHYTGVIRKRVMPITFTEKTDACKHGTPIFSAEQTNKAIGKLFGVEGKNGLALLRIEDALSAPELIVSSSKCKTHHPFWWPIEAPKMKMNPG</sequence>
<reference evidence="5 6" key="1">
    <citation type="submission" date="2023-09" db="EMBL/GenBank/DDBJ databases">
        <title>Genomes of two closely related lineages of the louse Polyplax serrata with different host specificities.</title>
        <authorList>
            <person name="Martinu J."/>
            <person name="Tarabai H."/>
            <person name="Stefka J."/>
            <person name="Hypsa V."/>
        </authorList>
    </citation>
    <scope>NUCLEOTIDE SEQUENCE [LARGE SCALE GENOMIC DNA]</scope>
    <source>
        <strain evidence="5">98ZLc_SE</strain>
    </source>
</reference>
<evidence type="ECO:0000256" key="3">
    <source>
        <dbReference type="ARBA" id="ARBA00023128"/>
    </source>
</evidence>
<keyword evidence="6" id="KW-1185">Reference proteome</keyword>
<dbReference type="EMBL" id="JAWJWF010000003">
    <property type="protein sequence ID" value="KAK6635894.1"/>
    <property type="molecule type" value="Genomic_DNA"/>
</dbReference>
<keyword evidence="3" id="KW-0496">Mitochondrion</keyword>
<gene>
    <name evidence="5" type="ORF">RUM44_001148</name>
</gene>
<feature type="domain" description="CAF17 C-terminal" evidence="4">
    <location>
        <begin position="270"/>
        <end position="343"/>
    </location>
</feature>
<proteinExistence type="predicted"/>
<dbReference type="PANTHER" id="PTHR22602:SF0">
    <property type="entry name" value="TRANSFERASE CAF17, MITOCHONDRIAL-RELATED"/>
    <property type="match status" value="1"/>
</dbReference>
<dbReference type="Pfam" id="PF25455">
    <property type="entry name" value="Beta-barrel_CAF17_C"/>
    <property type="match status" value="1"/>
</dbReference>